<dbReference type="RefSeq" id="WP_303539043.1">
    <property type="nucleotide sequence ID" value="NZ_JAUOQI010000021.1"/>
</dbReference>
<evidence type="ECO:0000256" key="1">
    <source>
        <dbReference type="ARBA" id="ARBA00022741"/>
    </source>
</evidence>
<gene>
    <name evidence="3" type="ORF">Q4527_19295</name>
</gene>
<dbReference type="InterPro" id="IPR037103">
    <property type="entry name" value="Tubulin/FtsZ-like_C"/>
</dbReference>
<evidence type="ECO:0000313" key="3">
    <source>
        <dbReference type="EMBL" id="MDO6579553.1"/>
    </source>
</evidence>
<proteinExistence type="predicted"/>
<reference evidence="3" key="1">
    <citation type="submission" date="2023-07" db="EMBL/GenBank/DDBJ databases">
        <title>Genome content predicts the carbon catabolic preferences of heterotrophic bacteria.</title>
        <authorList>
            <person name="Gralka M."/>
        </authorList>
    </citation>
    <scope>NUCLEOTIDE SEQUENCE</scope>
    <source>
        <strain evidence="3">F2M12</strain>
    </source>
</reference>
<comment type="caution">
    <text evidence="3">The sequence shown here is derived from an EMBL/GenBank/DDBJ whole genome shotgun (WGS) entry which is preliminary data.</text>
</comment>
<keyword evidence="2" id="KW-0342">GTP-binding</keyword>
<dbReference type="GO" id="GO:0005525">
    <property type="term" value="F:GTP binding"/>
    <property type="evidence" value="ECO:0007669"/>
    <property type="project" value="UniProtKB-KW"/>
</dbReference>
<dbReference type="SUPFAM" id="SSF55307">
    <property type="entry name" value="Tubulin C-terminal domain-like"/>
    <property type="match status" value="1"/>
</dbReference>
<keyword evidence="1" id="KW-0547">Nucleotide-binding</keyword>
<protein>
    <submittedName>
        <fullName evidence="3">Uncharacterized protein</fullName>
    </submittedName>
</protein>
<organism evidence="3 4">
    <name type="scientific">Alteromonas stellipolaris</name>
    <dbReference type="NCBI Taxonomy" id="233316"/>
    <lineage>
        <taxon>Bacteria</taxon>
        <taxon>Pseudomonadati</taxon>
        <taxon>Pseudomonadota</taxon>
        <taxon>Gammaproteobacteria</taxon>
        <taxon>Alteromonadales</taxon>
        <taxon>Alteromonadaceae</taxon>
        <taxon>Alteromonas/Salinimonas group</taxon>
        <taxon>Alteromonas</taxon>
    </lineage>
</organism>
<accession>A0AAW7Z801</accession>
<sequence length="74" mass="7858">MLTSTGYINVDINDFSHILSLEGDTALGVGVAQSDETLCDALIHALKNPLVQTNHIRGTQGVLIFAGMRSKSST</sequence>
<dbReference type="EMBL" id="JAUOQI010000021">
    <property type="protein sequence ID" value="MDO6579553.1"/>
    <property type="molecule type" value="Genomic_DNA"/>
</dbReference>
<dbReference type="AlphaFoldDB" id="A0AAW7Z801"/>
<dbReference type="Gene3D" id="3.30.1330.20">
    <property type="entry name" value="Tubulin/FtsZ, C-terminal domain"/>
    <property type="match status" value="1"/>
</dbReference>
<evidence type="ECO:0000256" key="2">
    <source>
        <dbReference type="ARBA" id="ARBA00023134"/>
    </source>
</evidence>
<name>A0AAW7Z801_9ALTE</name>
<dbReference type="Proteomes" id="UP001170717">
    <property type="component" value="Unassembled WGS sequence"/>
</dbReference>
<dbReference type="InterPro" id="IPR008280">
    <property type="entry name" value="Tub_FtsZ_C"/>
</dbReference>
<evidence type="ECO:0000313" key="4">
    <source>
        <dbReference type="Proteomes" id="UP001170717"/>
    </source>
</evidence>